<protein>
    <submittedName>
        <fullName evidence="3">Uncharacterized protein</fullName>
    </submittedName>
</protein>
<keyword evidence="4" id="KW-1185">Reference proteome</keyword>
<proteinExistence type="predicted"/>
<dbReference type="EMBL" id="BMZQ01000001">
    <property type="protein sequence ID" value="GHD12655.1"/>
    <property type="molecule type" value="Genomic_DNA"/>
</dbReference>
<evidence type="ECO:0000313" key="4">
    <source>
        <dbReference type="Proteomes" id="UP000630142"/>
    </source>
</evidence>
<feature type="region of interest" description="Disordered" evidence="1">
    <location>
        <begin position="1"/>
        <end position="90"/>
    </location>
</feature>
<feature type="transmembrane region" description="Helical" evidence="2">
    <location>
        <begin position="97"/>
        <end position="118"/>
    </location>
</feature>
<evidence type="ECO:0000256" key="1">
    <source>
        <dbReference type="SAM" id="MobiDB-lite"/>
    </source>
</evidence>
<gene>
    <name evidence="3" type="ORF">GCM10016234_17310</name>
</gene>
<dbReference type="AlphaFoldDB" id="A0A8J3DV18"/>
<evidence type="ECO:0000256" key="2">
    <source>
        <dbReference type="SAM" id="Phobius"/>
    </source>
</evidence>
<accession>A0A8J3DV18</accession>
<feature type="compositionally biased region" description="Polar residues" evidence="1">
    <location>
        <begin position="65"/>
        <end position="79"/>
    </location>
</feature>
<keyword evidence="2" id="KW-0812">Transmembrane</keyword>
<dbReference type="Proteomes" id="UP000630142">
    <property type="component" value="Unassembled WGS sequence"/>
</dbReference>
<organism evidence="3 4">
    <name type="scientific">Tianweitania populi</name>
    <dbReference type="NCBI Taxonomy" id="1607949"/>
    <lineage>
        <taxon>Bacteria</taxon>
        <taxon>Pseudomonadati</taxon>
        <taxon>Pseudomonadota</taxon>
        <taxon>Alphaproteobacteria</taxon>
        <taxon>Hyphomicrobiales</taxon>
        <taxon>Phyllobacteriaceae</taxon>
        <taxon>Tianweitania</taxon>
    </lineage>
</organism>
<name>A0A8J3DV18_9HYPH</name>
<evidence type="ECO:0000313" key="3">
    <source>
        <dbReference type="EMBL" id="GHD12655.1"/>
    </source>
</evidence>
<comment type="caution">
    <text evidence="3">The sequence shown here is derived from an EMBL/GenBank/DDBJ whole genome shotgun (WGS) entry which is preliminary data.</text>
</comment>
<dbReference type="RefSeq" id="WP_189503024.1">
    <property type="nucleotide sequence ID" value="NZ_BMZQ01000001.1"/>
</dbReference>
<keyword evidence="2" id="KW-1133">Transmembrane helix</keyword>
<sequence length="119" mass="12182">MPSNSDTGRDQTFDGASASEVRGAIDKGQTGEKVAGFDPAASPMETDAEAGSAPTVGSNEAAAAQQPSSLPRANASTHGSAMRPFDDTTHTKSNRPLLIYIGLIAVVAVVLLASIGIWR</sequence>
<keyword evidence="2" id="KW-0472">Membrane</keyword>
<reference evidence="3" key="1">
    <citation type="journal article" date="2014" name="Int. J. Syst. Evol. Microbiol.">
        <title>Complete genome sequence of Corynebacterium casei LMG S-19264T (=DSM 44701T), isolated from a smear-ripened cheese.</title>
        <authorList>
            <consortium name="US DOE Joint Genome Institute (JGI-PGF)"/>
            <person name="Walter F."/>
            <person name="Albersmeier A."/>
            <person name="Kalinowski J."/>
            <person name="Ruckert C."/>
        </authorList>
    </citation>
    <scope>NUCLEOTIDE SEQUENCE</scope>
    <source>
        <strain evidence="3">KCTC 42249</strain>
    </source>
</reference>
<reference evidence="3" key="2">
    <citation type="submission" date="2020-09" db="EMBL/GenBank/DDBJ databases">
        <authorList>
            <person name="Sun Q."/>
            <person name="Kim S."/>
        </authorList>
    </citation>
    <scope>NUCLEOTIDE SEQUENCE</scope>
    <source>
        <strain evidence="3">KCTC 42249</strain>
    </source>
</reference>